<dbReference type="AlphaFoldDB" id="H2YJT4"/>
<proteinExistence type="predicted"/>
<evidence type="ECO:0000313" key="1">
    <source>
        <dbReference type="Ensembl" id="ENSCSAVP00000005583.1"/>
    </source>
</evidence>
<reference evidence="2" key="1">
    <citation type="submission" date="2003-08" db="EMBL/GenBank/DDBJ databases">
        <authorList>
            <person name="Birren B."/>
            <person name="Nusbaum C."/>
            <person name="Abebe A."/>
            <person name="Abouelleil A."/>
            <person name="Adekoya E."/>
            <person name="Ait-zahra M."/>
            <person name="Allen N."/>
            <person name="Allen T."/>
            <person name="An P."/>
            <person name="Anderson M."/>
            <person name="Anderson S."/>
            <person name="Arachchi H."/>
            <person name="Armbruster J."/>
            <person name="Bachantsang P."/>
            <person name="Baldwin J."/>
            <person name="Barry A."/>
            <person name="Bayul T."/>
            <person name="Blitshsteyn B."/>
            <person name="Bloom T."/>
            <person name="Blye J."/>
            <person name="Boguslavskiy L."/>
            <person name="Borowsky M."/>
            <person name="Boukhgalter B."/>
            <person name="Brunache A."/>
            <person name="Butler J."/>
            <person name="Calixte N."/>
            <person name="Calvo S."/>
            <person name="Camarata J."/>
            <person name="Campo K."/>
            <person name="Chang J."/>
            <person name="Cheshatsang Y."/>
            <person name="Citroen M."/>
            <person name="Collymore A."/>
            <person name="Considine T."/>
            <person name="Cook A."/>
            <person name="Cooke P."/>
            <person name="Corum B."/>
            <person name="Cuomo C."/>
            <person name="David R."/>
            <person name="Dawoe T."/>
            <person name="Degray S."/>
            <person name="Dodge S."/>
            <person name="Dooley K."/>
            <person name="Dorje P."/>
            <person name="Dorjee K."/>
            <person name="Dorris L."/>
            <person name="Duffey N."/>
            <person name="Dupes A."/>
            <person name="Elkins T."/>
            <person name="Engels R."/>
            <person name="Erickson J."/>
            <person name="Farina A."/>
            <person name="Faro S."/>
            <person name="Ferreira P."/>
            <person name="Fischer H."/>
            <person name="Fitzgerald M."/>
            <person name="Foley K."/>
            <person name="Gage D."/>
            <person name="Galagan J."/>
            <person name="Gearin G."/>
            <person name="Gnerre S."/>
            <person name="Gnirke A."/>
            <person name="Goyette A."/>
            <person name="Graham J."/>
            <person name="Grandbois E."/>
            <person name="Gyaltsen K."/>
            <person name="Hafez N."/>
            <person name="Hagopian D."/>
            <person name="Hagos B."/>
            <person name="Hall J."/>
            <person name="Hatcher B."/>
            <person name="Heller A."/>
            <person name="Higgins H."/>
            <person name="Honan T."/>
            <person name="Horn A."/>
            <person name="Houde N."/>
            <person name="Hughes L."/>
            <person name="Hulme W."/>
            <person name="Husby E."/>
            <person name="Iliev I."/>
            <person name="Jaffe D."/>
            <person name="Jones C."/>
            <person name="Kamal M."/>
            <person name="Kamat A."/>
            <person name="Kamvysselis M."/>
            <person name="Karlsson E."/>
            <person name="Kells C."/>
            <person name="Kieu A."/>
            <person name="Kisner P."/>
            <person name="Kodira C."/>
            <person name="Kulbokas E."/>
            <person name="Labutti K."/>
            <person name="Lama D."/>
            <person name="Landers T."/>
            <person name="Leger J."/>
            <person name="Levine S."/>
            <person name="Lewis D."/>
            <person name="Lewis T."/>
            <person name="Lindblad-toh K."/>
            <person name="Liu X."/>
            <person name="Lokyitsang T."/>
            <person name="Lokyitsang Y."/>
            <person name="Lucien O."/>
            <person name="Lui A."/>
            <person name="Ma L.J."/>
            <person name="Mabbitt R."/>
            <person name="Macdonald J."/>
            <person name="Maclean C."/>
            <person name="Major J."/>
            <person name="Manning J."/>
            <person name="Marabella R."/>
            <person name="Maru K."/>
            <person name="Matthews C."/>
            <person name="Mauceli E."/>
            <person name="Mccarthy M."/>
            <person name="Mcdonough S."/>
            <person name="Mcghee T."/>
            <person name="Meldrim J."/>
            <person name="Meneus L."/>
            <person name="Mesirov J."/>
            <person name="Mihalev A."/>
            <person name="Mihova T."/>
            <person name="Mikkelsen T."/>
            <person name="Mlenga V."/>
            <person name="Moru K."/>
            <person name="Mozes J."/>
            <person name="Mulrain L."/>
            <person name="Munson G."/>
            <person name="Naylor J."/>
            <person name="Newes C."/>
            <person name="Nguyen C."/>
            <person name="Nguyen N."/>
            <person name="Nguyen T."/>
            <person name="Nicol R."/>
            <person name="Nielsen C."/>
            <person name="Nizzari M."/>
            <person name="Norbu C."/>
            <person name="Norbu N."/>
            <person name="O'donnell P."/>
            <person name="Okoawo O."/>
            <person name="O'leary S."/>
            <person name="Omotosho B."/>
            <person name="O'neill K."/>
            <person name="Osman S."/>
            <person name="Parker S."/>
            <person name="Perrin D."/>
            <person name="Phunkhang P."/>
            <person name="Piqani B."/>
            <person name="Purcell S."/>
            <person name="Rachupka T."/>
            <person name="Ramasamy U."/>
            <person name="Rameau R."/>
            <person name="Ray V."/>
            <person name="Raymond C."/>
            <person name="Retta R."/>
            <person name="Richardson S."/>
            <person name="Rise C."/>
            <person name="Rodriguez J."/>
            <person name="Rogers J."/>
            <person name="Rogov P."/>
            <person name="Rutman M."/>
            <person name="Schupbach R."/>
            <person name="Seaman C."/>
            <person name="Settipalli S."/>
            <person name="Sharpe T."/>
            <person name="Sheridan J."/>
            <person name="Sherpa N."/>
            <person name="Shi J."/>
            <person name="Smirnov S."/>
            <person name="Smith C."/>
            <person name="Sougnez C."/>
            <person name="Spencer B."/>
            <person name="Stalker J."/>
            <person name="Stange-thomann N."/>
            <person name="Stavropoulos S."/>
            <person name="Stetson K."/>
            <person name="Stone C."/>
            <person name="Stone S."/>
            <person name="Stubbs M."/>
            <person name="Talamas J."/>
            <person name="Tchuinga P."/>
            <person name="Tenzing P."/>
            <person name="Tesfaye S."/>
            <person name="Theodore J."/>
            <person name="Thoulutsang Y."/>
            <person name="Topham K."/>
            <person name="Towey S."/>
            <person name="Tsamla T."/>
            <person name="Tsomo N."/>
            <person name="Vallee D."/>
            <person name="Vassiliev H."/>
            <person name="Venkataraman V."/>
            <person name="Vinson J."/>
            <person name="Vo A."/>
            <person name="Wade C."/>
            <person name="Wang S."/>
            <person name="Wangchuk T."/>
            <person name="Wangdi T."/>
            <person name="Whittaker C."/>
            <person name="Wilkinson J."/>
            <person name="Wu Y."/>
            <person name="Wyman D."/>
            <person name="Yadav S."/>
            <person name="Yang S."/>
            <person name="Yang X."/>
            <person name="Yeager S."/>
            <person name="Yee E."/>
            <person name="Young G."/>
            <person name="Zainoun J."/>
            <person name="Zembeck L."/>
            <person name="Zimmer A."/>
            <person name="Zody M."/>
            <person name="Lander E."/>
        </authorList>
    </citation>
    <scope>NUCLEOTIDE SEQUENCE [LARGE SCALE GENOMIC DNA]</scope>
</reference>
<dbReference type="InParanoid" id="H2YJT4"/>
<reference evidence="1" key="3">
    <citation type="submission" date="2025-09" db="UniProtKB">
        <authorList>
            <consortium name="Ensembl"/>
        </authorList>
    </citation>
    <scope>IDENTIFICATION</scope>
</reference>
<accession>H2YJT4</accession>
<reference evidence="1" key="2">
    <citation type="submission" date="2025-08" db="UniProtKB">
        <authorList>
            <consortium name="Ensembl"/>
        </authorList>
    </citation>
    <scope>IDENTIFICATION</scope>
</reference>
<evidence type="ECO:0000313" key="2">
    <source>
        <dbReference type="Proteomes" id="UP000007875"/>
    </source>
</evidence>
<keyword evidence="2" id="KW-1185">Reference proteome</keyword>
<protein>
    <submittedName>
        <fullName evidence="1">Uncharacterized protein</fullName>
    </submittedName>
</protein>
<name>H2YJT4_CIOSA</name>
<dbReference type="HOGENOM" id="CLU_3019453_0_0_1"/>
<dbReference type="Ensembl" id="ENSCSAVT00000005658.1">
    <property type="protein sequence ID" value="ENSCSAVP00000005583.1"/>
    <property type="gene ID" value="ENSCSAVG00000003338.1"/>
</dbReference>
<organism evidence="1 2">
    <name type="scientific">Ciona savignyi</name>
    <name type="common">Pacific transparent sea squirt</name>
    <dbReference type="NCBI Taxonomy" id="51511"/>
    <lineage>
        <taxon>Eukaryota</taxon>
        <taxon>Metazoa</taxon>
        <taxon>Chordata</taxon>
        <taxon>Tunicata</taxon>
        <taxon>Ascidiacea</taxon>
        <taxon>Phlebobranchia</taxon>
        <taxon>Cionidae</taxon>
        <taxon>Ciona</taxon>
    </lineage>
</organism>
<sequence length="56" mass="6312">MKRSKVPSSKFATSAIKRKTDAINIGMNTVEKRLTRSTSFLSPLTNLMTPSTRKRK</sequence>
<dbReference type="Proteomes" id="UP000007875">
    <property type="component" value="Unassembled WGS sequence"/>
</dbReference>